<evidence type="ECO:0000256" key="2">
    <source>
        <dbReference type="ARBA" id="ARBA00022771"/>
    </source>
</evidence>
<name>A0A061BJX4_RHOTO</name>
<evidence type="ECO:0000259" key="5">
    <source>
        <dbReference type="PROSITE" id="PS50865"/>
    </source>
</evidence>
<gene>
    <name evidence="6" type="ORF">RHTO0S_30e00342g</name>
</gene>
<evidence type="ECO:0000256" key="1">
    <source>
        <dbReference type="ARBA" id="ARBA00022723"/>
    </source>
</evidence>
<dbReference type="GO" id="GO:0008270">
    <property type="term" value="F:zinc ion binding"/>
    <property type="evidence" value="ECO:0007669"/>
    <property type="project" value="UniProtKB-KW"/>
</dbReference>
<reference evidence="6" key="1">
    <citation type="journal article" date="2014" name="Genome Announc.">
        <title>Draft genome sequence of Rhodosporidium toruloides CECT1137, an oleaginous yeast of biotechnological interest.</title>
        <authorList>
            <person name="Morin N."/>
            <person name="Calcas X."/>
            <person name="Devillers H."/>
            <person name="Durrens P."/>
            <person name="Sherman D.J."/>
            <person name="Nicaud J.-M."/>
            <person name="Neuveglise C."/>
        </authorList>
    </citation>
    <scope>NUCLEOTIDE SEQUENCE</scope>
    <source>
        <strain evidence="6">CECT1137</strain>
    </source>
</reference>
<keyword evidence="3" id="KW-0862">Zinc</keyword>
<dbReference type="Pfam" id="PF01753">
    <property type="entry name" value="zf-MYND"/>
    <property type="match status" value="1"/>
</dbReference>
<dbReference type="SUPFAM" id="SSF144232">
    <property type="entry name" value="HIT/MYND zinc finger-like"/>
    <property type="match status" value="1"/>
</dbReference>
<keyword evidence="2 4" id="KW-0863">Zinc-finger</keyword>
<accession>A0A061BJX4</accession>
<dbReference type="Gene3D" id="6.10.140.2220">
    <property type="match status" value="1"/>
</dbReference>
<dbReference type="OrthoDB" id="9922773at2759"/>
<evidence type="ECO:0000256" key="3">
    <source>
        <dbReference type="ARBA" id="ARBA00022833"/>
    </source>
</evidence>
<evidence type="ECO:0000313" key="6">
    <source>
        <dbReference type="EMBL" id="CDR49691.1"/>
    </source>
</evidence>
<dbReference type="EMBL" id="LK052965">
    <property type="protein sequence ID" value="CDR49691.1"/>
    <property type="molecule type" value="Genomic_DNA"/>
</dbReference>
<sequence length="258" mass="29150">MTPPSPITECFVCGAAATQRCSGCRGPSFCSRACQELTWPYHKHFCRRSTPATAFSWPPLSKDVAHSLRSSTVIMEIEDIARGVKAEWFRHVRAEGWFKGDDRNFLLDQLNRPAGECLIPEPARSNTIATIRYGFTHTFHKASDAWDGVAHEYSVFLQHCSERHRFIGLKLPNDLLERLNPFLQLYLLYEILYLKFAPLSPSPDYSMLPSMERAAEKIEAAARQVDVPPEIRGDLVSFASGPGHQLHVMMNLSDDDDP</sequence>
<evidence type="ECO:0000256" key="4">
    <source>
        <dbReference type="PROSITE-ProRule" id="PRU00134"/>
    </source>
</evidence>
<dbReference type="InterPro" id="IPR002893">
    <property type="entry name" value="Znf_MYND"/>
</dbReference>
<protein>
    <submittedName>
        <fullName evidence="6">RHTO0S30e00342g1_1</fullName>
    </submittedName>
</protein>
<feature type="domain" description="MYND-type" evidence="5">
    <location>
        <begin position="10"/>
        <end position="46"/>
    </location>
</feature>
<dbReference type="PROSITE" id="PS50865">
    <property type="entry name" value="ZF_MYND_2"/>
    <property type="match status" value="1"/>
</dbReference>
<proteinExistence type="predicted"/>
<organism evidence="6">
    <name type="scientific">Rhodotorula toruloides</name>
    <name type="common">Yeast</name>
    <name type="synonym">Rhodosporidium toruloides</name>
    <dbReference type="NCBI Taxonomy" id="5286"/>
    <lineage>
        <taxon>Eukaryota</taxon>
        <taxon>Fungi</taxon>
        <taxon>Dikarya</taxon>
        <taxon>Basidiomycota</taxon>
        <taxon>Pucciniomycotina</taxon>
        <taxon>Microbotryomycetes</taxon>
        <taxon>Sporidiobolales</taxon>
        <taxon>Sporidiobolaceae</taxon>
        <taxon>Rhodotorula</taxon>
    </lineage>
</organism>
<keyword evidence="1" id="KW-0479">Metal-binding</keyword>
<dbReference type="AlphaFoldDB" id="A0A061BJX4"/>
<dbReference type="PROSITE" id="PS01360">
    <property type="entry name" value="ZF_MYND_1"/>
    <property type="match status" value="1"/>
</dbReference>